<dbReference type="InterPro" id="IPR036388">
    <property type="entry name" value="WH-like_DNA-bd_sf"/>
</dbReference>
<dbReference type="SUPFAM" id="SSF88946">
    <property type="entry name" value="Sigma2 domain of RNA polymerase sigma factors"/>
    <property type="match status" value="1"/>
</dbReference>
<dbReference type="Gene3D" id="1.10.10.10">
    <property type="entry name" value="Winged helix-like DNA-binding domain superfamily/Winged helix DNA-binding domain"/>
    <property type="match status" value="1"/>
</dbReference>
<keyword evidence="5" id="KW-0238">DNA-binding</keyword>
<keyword evidence="6" id="KW-0804">Transcription</keyword>
<evidence type="ECO:0000259" key="7">
    <source>
        <dbReference type="Pfam" id="PF04542"/>
    </source>
</evidence>
<dbReference type="PANTHER" id="PTHR30173:SF36">
    <property type="entry name" value="ECF RNA POLYMERASE SIGMA FACTOR SIGJ"/>
    <property type="match status" value="1"/>
</dbReference>
<evidence type="ECO:0000256" key="6">
    <source>
        <dbReference type="ARBA" id="ARBA00023163"/>
    </source>
</evidence>
<dbReference type="SUPFAM" id="SSF54427">
    <property type="entry name" value="NTF2-like"/>
    <property type="match status" value="1"/>
</dbReference>
<dbReference type="GO" id="GO:0003677">
    <property type="term" value="F:DNA binding"/>
    <property type="evidence" value="ECO:0007669"/>
    <property type="project" value="UniProtKB-KW"/>
</dbReference>
<dbReference type="NCBIfam" id="NF007214">
    <property type="entry name" value="PRK09636.1"/>
    <property type="match status" value="1"/>
</dbReference>
<dbReference type="Pfam" id="PF04542">
    <property type="entry name" value="Sigma70_r2"/>
    <property type="match status" value="1"/>
</dbReference>
<feature type="domain" description="RNA polymerase sigma factor 70 region 4 type 2" evidence="8">
    <location>
        <begin position="115"/>
        <end position="164"/>
    </location>
</feature>
<dbReference type="InterPro" id="IPR014284">
    <property type="entry name" value="RNA_pol_sigma-70_dom"/>
</dbReference>
<dbReference type="InterPro" id="IPR007627">
    <property type="entry name" value="RNA_pol_sigma70_r2"/>
</dbReference>
<accession>A0A231H7E6</accession>
<keyword evidence="10" id="KW-1185">Reference proteome</keyword>
<evidence type="ECO:0000256" key="1">
    <source>
        <dbReference type="ARBA" id="ARBA00010641"/>
    </source>
</evidence>
<dbReference type="Gene3D" id="1.10.1740.10">
    <property type="match status" value="1"/>
</dbReference>
<keyword evidence="4" id="KW-0731">Sigma factor</keyword>
<dbReference type="AlphaFoldDB" id="A0A231H7E6"/>
<dbReference type="InterPro" id="IPR013249">
    <property type="entry name" value="RNA_pol_sigma70_r4_t2"/>
</dbReference>
<dbReference type="InterPro" id="IPR013325">
    <property type="entry name" value="RNA_pol_sigma_r2"/>
</dbReference>
<dbReference type="Pfam" id="PF08281">
    <property type="entry name" value="Sigma70_r4_2"/>
    <property type="match status" value="1"/>
</dbReference>
<evidence type="ECO:0000256" key="2">
    <source>
        <dbReference type="ARBA" id="ARBA00011344"/>
    </source>
</evidence>
<comment type="similarity">
    <text evidence="1">Belongs to the sigma-70 factor family. ECF subfamily.</text>
</comment>
<evidence type="ECO:0000313" key="10">
    <source>
        <dbReference type="Proteomes" id="UP000215506"/>
    </source>
</evidence>
<dbReference type="GO" id="GO:0016987">
    <property type="term" value="F:sigma factor activity"/>
    <property type="evidence" value="ECO:0007669"/>
    <property type="project" value="UniProtKB-KW"/>
</dbReference>
<evidence type="ECO:0000256" key="4">
    <source>
        <dbReference type="ARBA" id="ARBA00023082"/>
    </source>
</evidence>
<reference evidence="9 10" key="1">
    <citation type="submission" date="2017-07" db="EMBL/GenBank/DDBJ databases">
        <title>First draft Genome Sequence of Nocardia cerradoensis isolated from human infection.</title>
        <authorList>
            <person name="Carrasco G."/>
        </authorList>
    </citation>
    <scope>NUCLEOTIDE SEQUENCE [LARGE SCALE GENOMIC DNA]</scope>
    <source>
        <strain evidence="9 10">CNM20130759</strain>
    </source>
</reference>
<dbReference type="SUPFAM" id="SSF88659">
    <property type="entry name" value="Sigma3 and sigma4 domains of RNA polymerase sigma factors"/>
    <property type="match status" value="1"/>
</dbReference>
<dbReference type="PANTHER" id="PTHR30173">
    <property type="entry name" value="SIGMA 19 FACTOR"/>
    <property type="match status" value="1"/>
</dbReference>
<evidence type="ECO:0000259" key="8">
    <source>
        <dbReference type="Pfam" id="PF08281"/>
    </source>
</evidence>
<evidence type="ECO:0000256" key="5">
    <source>
        <dbReference type="ARBA" id="ARBA00023125"/>
    </source>
</evidence>
<dbReference type="Proteomes" id="UP000215506">
    <property type="component" value="Unassembled WGS sequence"/>
</dbReference>
<dbReference type="GO" id="GO:0006352">
    <property type="term" value="P:DNA-templated transcription initiation"/>
    <property type="evidence" value="ECO:0007669"/>
    <property type="project" value="InterPro"/>
</dbReference>
<dbReference type="NCBIfam" id="TIGR02937">
    <property type="entry name" value="sigma70-ECF"/>
    <property type="match status" value="1"/>
</dbReference>
<feature type="domain" description="RNA polymerase sigma-70 region 2" evidence="7">
    <location>
        <begin position="9"/>
        <end position="73"/>
    </location>
</feature>
<name>A0A231H7E6_9NOCA</name>
<dbReference type="InterPro" id="IPR032710">
    <property type="entry name" value="NTF2-like_dom_sf"/>
</dbReference>
<dbReference type="EMBL" id="NGAF01000006">
    <property type="protein sequence ID" value="OXR44646.1"/>
    <property type="molecule type" value="Genomic_DNA"/>
</dbReference>
<dbReference type="InterPro" id="IPR013324">
    <property type="entry name" value="RNA_pol_sigma_r3/r4-like"/>
</dbReference>
<evidence type="ECO:0000256" key="3">
    <source>
        <dbReference type="ARBA" id="ARBA00023015"/>
    </source>
</evidence>
<organism evidence="9 10">
    <name type="scientific">Nocardia cerradoensis</name>
    <dbReference type="NCBI Taxonomy" id="85688"/>
    <lineage>
        <taxon>Bacteria</taxon>
        <taxon>Bacillati</taxon>
        <taxon>Actinomycetota</taxon>
        <taxon>Actinomycetes</taxon>
        <taxon>Mycobacteriales</taxon>
        <taxon>Nocardiaceae</taxon>
        <taxon>Nocardia</taxon>
    </lineage>
</organism>
<comment type="caution">
    <text evidence="9">The sequence shown here is derived from an EMBL/GenBank/DDBJ whole genome shotgun (WGS) entry which is preliminary data.</text>
</comment>
<protein>
    <submittedName>
        <fullName evidence="9">ECF RNA polymerase sigma factor SigJ</fullName>
    </submittedName>
</protein>
<sequence>MVAALLADLFESHRAHLLSVGYRLTGSVADAEDAVQESWLRLATAHQSEIEDLRAWLTTVVSRICLDRLRSAAARRESYVGQWLPEPIVTGVTPSNLPDPLETVVRKQDCRFAAMVVLDALTPAQRVAFVLHDGFSVPFDEIAQLLEVTPEAARQLAVRARKSLAAAPEPVSDTEHLAAVQRLLEALYSGDVDAVVAALHPDSVFIGDTGGTAKTAARAILGADKIARFVLGLIRMYQVDPAELSPSDSDRFEFVGVNGQLGLLLHERAPRNGAPGSPPRVVGFAVRDGLIWGTYDVANPAKLGGIRLPRDPA</sequence>
<evidence type="ECO:0000313" key="9">
    <source>
        <dbReference type="EMBL" id="OXR44646.1"/>
    </source>
</evidence>
<gene>
    <name evidence="9" type="primary">sigJ_5</name>
    <name evidence="9" type="ORF">B7C42_03440</name>
</gene>
<keyword evidence="3" id="KW-0805">Transcription regulation</keyword>
<comment type="subunit">
    <text evidence="2">Interacts transiently with the RNA polymerase catalytic core formed by RpoA, RpoB, RpoC and RpoZ (2 alpha, 1 beta, 1 beta' and 1 omega subunit) to form the RNA polymerase holoenzyme that can initiate transcription.</text>
</comment>
<dbReference type="InterPro" id="IPR052704">
    <property type="entry name" value="ECF_Sigma-70_Domain"/>
</dbReference>
<dbReference type="Gene3D" id="3.10.450.50">
    <property type="match status" value="1"/>
</dbReference>
<dbReference type="RefSeq" id="WP_094025846.1">
    <property type="nucleotide sequence ID" value="NZ_NGAF01000006.1"/>
</dbReference>
<proteinExistence type="inferred from homology"/>